<protein>
    <submittedName>
        <fullName evidence="1">YjbH domain-containing protein</fullName>
    </submittedName>
</protein>
<dbReference type="RefSeq" id="WP_345972446.1">
    <property type="nucleotide sequence ID" value="NZ_CP147920.1"/>
</dbReference>
<dbReference type="Pfam" id="PF06082">
    <property type="entry name" value="YjbH"/>
    <property type="match status" value="1"/>
</dbReference>
<evidence type="ECO:0000313" key="1">
    <source>
        <dbReference type="EMBL" id="XAU14813.1"/>
    </source>
</evidence>
<sequence length="713" mass="80468">MRKQQKSNKRVIALSVWLCPLVLFGSDLTHSLSMQGYTGIINTPNAQVMNEGDITLSFNNQFDNHQRNYDYEQDYRYQEDYIFGSGLLPFFELQGRLSEARGFHRDLSGNVKVQLPFPLLHPYLPNVALGYQDIGSSVNFYGNKYVVMDKELWFVRLSLGYGVSDIEGNGAKISQRMDGIFGGAEVRTFDWFYLLGEYDGRERHAGVRIETPRSWSDRVKFNSIVAANLSDDNSISLAFNLVFSLYEHERYTPDSVEREGSAAVLVTEESVPTAAPDLPAVEELTASIERKQTEPPRPLGDLAPRLSDAGLENVTVATKGDTLYIAYENSVYEWNELDALGIVIGTASHYAGRYSRFVVEPLKSRVRVTAFHGSLVAAAAFFKTPSYTTKTVFTDSLFESHPIDKAGYVVVTDTENGTLFKPRLALSPKLSTFVGTEAGVFDYQLLLRLTGTTTLFKGLDFGIQYDEPVANSEELDPGGMFWRYYDNGGIYKTELSYSFNLFGVLNSLSAGQYVYDYAGAMDQLMYTVGRHTLQLKGGYFLNMTDGFEDDKKTLFIAGYSYHYVPWDFFLKVQGGRYWYQDIGFDVTLKRFFGDTAVSLGYLQSRPQSVPLHQAEEVNHYVALAVEIPLALRKSPVDSRYLQLKGVNSWQYGLRTTVARSDGKNWIVPGSGSVLGSIFEGEPYFRNRNRLSAEYLKYHLERMLNAYEKYAGQE</sequence>
<dbReference type="Proteomes" id="UP001447842">
    <property type="component" value="Chromosome"/>
</dbReference>
<evidence type="ECO:0000313" key="2">
    <source>
        <dbReference type="Proteomes" id="UP001447842"/>
    </source>
</evidence>
<dbReference type="InterPro" id="IPR010344">
    <property type="entry name" value="YbjH"/>
</dbReference>
<reference evidence="1 2" key="1">
    <citation type="submission" date="2024-03" db="EMBL/GenBank/DDBJ databases">
        <title>Sulfurimonas sp. HSL3-1.</title>
        <authorList>
            <person name="Wang S."/>
        </authorList>
    </citation>
    <scope>NUCLEOTIDE SEQUENCE [LARGE SCALE GENOMIC DNA]</scope>
    <source>
        <strain evidence="1 2">HSL3-1</strain>
    </source>
</reference>
<gene>
    <name evidence="1" type="ORF">WCY31_11285</name>
</gene>
<organism evidence="1 2">
    <name type="scientific">Sulfurimonas diazotrophicus</name>
    <dbReference type="NCBI Taxonomy" id="3131939"/>
    <lineage>
        <taxon>Bacteria</taxon>
        <taxon>Pseudomonadati</taxon>
        <taxon>Campylobacterota</taxon>
        <taxon>Epsilonproteobacteria</taxon>
        <taxon>Campylobacterales</taxon>
        <taxon>Sulfurimonadaceae</taxon>
        <taxon>Sulfurimonas</taxon>
    </lineage>
</organism>
<name>A0ABZ3HAK1_9BACT</name>
<dbReference type="EMBL" id="CP147920">
    <property type="protein sequence ID" value="XAU14813.1"/>
    <property type="molecule type" value="Genomic_DNA"/>
</dbReference>
<keyword evidence="2" id="KW-1185">Reference proteome</keyword>
<accession>A0ABZ3HAK1</accession>
<proteinExistence type="predicted"/>